<dbReference type="PANTHER" id="PTHR12046">
    <property type="entry name" value="HISTONE ACETYLTRANSFERASE TYPE B CATALYTIC SUBUNIT"/>
    <property type="match status" value="1"/>
</dbReference>
<comment type="subcellular location">
    <subcellularLocation>
        <location evidence="1">Nucleus</location>
    </subcellularLocation>
</comment>
<evidence type="ECO:0000256" key="1">
    <source>
        <dbReference type="ARBA" id="ARBA00004123"/>
    </source>
</evidence>
<reference evidence="11 12" key="1">
    <citation type="submission" date="2022-12" db="EMBL/GenBank/DDBJ databases">
        <title>Chromosome-level genome assembly of true bugs.</title>
        <authorList>
            <person name="Ma L."/>
            <person name="Li H."/>
        </authorList>
    </citation>
    <scope>NUCLEOTIDE SEQUENCE [LARGE SCALE GENOMIC DNA]</scope>
    <source>
        <strain evidence="11">Lab_2022b</strain>
    </source>
</reference>
<evidence type="ECO:0000256" key="4">
    <source>
        <dbReference type="ARBA" id="ARBA00021268"/>
    </source>
</evidence>
<dbReference type="AlphaFoldDB" id="A0AAW1CNS3"/>
<feature type="domain" description="Histone acetyltransferase type B catalytic subunit C-terminal" evidence="10">
    <location>
        <begin position="271"/>
        <end position="322"/>
    </location>
</feature>
<evidence type="ECO:0000259" key="9">
    <source>
        <dbReference type="Pfam" id="PF10394"/>
    </source>
</evidence>
<keyword evidence="7" id="KW-0012">Acyltransferase</keyword>
<comment type="similarity">
    <text evidence="2">Belongs to the HAT1 family.</text>
</comment>
<dbReference type="GO" id="GO:0005634">
    <property type="term" value="C:nucleus"/>
    <property type="evidence" value="ECO:0007669"/>
    <property type="project" value="UniProtKB-SubCell"/>
</dbReference>
<evidence type="ECO:0000256" key="8">
    <source>
        <dbReference type="ARBA" id="ARBA00048017"/>
    </source>
</evidence>
<dbReference type="InterPro" id="IPR019467">
    <property type="entry name" value="Hat1_N"/>
</dbReference>
<dbReference type="Pfam" id="PF10394">
    <property type="entry name" value="Hat1_N"/>
    <property type="match status" value="1"/>
</dbReference>
<sequence>MDFINSDDLRKQFTVDGNDSMEIKLIRNPDDLHSDSCSFKPDMCHQIFVPDEQIFGYKGLKIKLYYTAGNLTTYVGMEYEERISAPGMEPDDVMKSLRKVILTPFETNFSEFERLLEADDTFRPHGELIHSCTVGDSNNPRTLEIYVNTTSDSAFLEYYKRAQTFVLLYIDAANYVNPDDGDWIFFLVYEKYRSVDMSVKYGLVGYASVYEYYAYPANIRPRMSQILVLPPFRRMGICVKLINAIYQYYVPNNRVVDITVESPSVEFQRVRDYVDCINCMTLDEFSSNKLRCGINQDMFTQAKNKFKINRKQILRVYEILRLYYTNLHNDKEYKAYLHELKERRLKPNKRVQTRKKKFMAFFGSDPEVIPPTLPEEEDSDSEEQALLESQLHNVLVEYEAVINRINKDGPPGINQK</sequence>
<gene>
    <name evidence="11" type="ORF">O3M35_003805</name>
</gene>
<dbReference type="GO" id="GO:0042393">
    <property type="term" value="F:histone binding"/>
    <property type="evidence" value="ECO:0007669"/>
    <property type="project" value="InterPro"/>
</dbReference>
<keyword evidence="6" id="KW-0539">Nucleus</keyword>
<dbReference type="Gene3D" id="3.40.630.30">
    <property type="match status" value="1"/>
</dbReference>
<dbReference type="GO" id="GO:0004402">
    <property type="term" value="F:histone acetyltransferase activity"/>
    <property type="evidence" value="ECO:0007669"/>
    <property type="project" value="InterPro"/>
</dbReference>
<dbReference type="InterPro" id="IPR013523">
    <property type="entry name" value="Hist_AcTrfase_HAT1_C"/>
</dbReference>
<dbReference type="GO" id="GO:0000781">
    <property type="term" value="C:chromosome, telomeric region"/>
    <property type="evidence" value="ECO:0007669"/>
    <property type="project" value="GOC"/>
</dbReference>
<evidence type="ECO:0000256" key="7">
    <source>
        <dbReference type="ARBA" id="ARBA00023315"/>
    </source>
</evidence>
<evidence type="ECO:0000259" key="10">
    <source>
        <dbReference type="Pfam" id="PF21183"/>
    </source>
</evidence>
<proteinExistence type="inferred from homology"/>
<dbReference type="Gene3D" id="1.10.10.390">
    <property type="match status" value="1"/>
</dbReference>
<dbReference type="Proteomes" id="UP001461498">
    <property type="component" value="Unassembled WGS sequence"/>
</dbReference>
<evidence type="ECO:0000256" key="6">
    <source>
        <dbReference type="ARBA" id="ARBA00023242"/>
    </source>
</evidence>
<dbReference type="InterPro" id="IPR048776">
    <property type="entry name" value="HAT1_C"/>
</dbReference>
<evidence type="ECO:0000256" key="3">
    <source>
        <dbReference type="ARBA" id="ARBA00013184"/>
    </source>
</evidence>
<evidence type="ECO:0000256" key="5">
    <source>
        <dbReference type="ARBA" id="ARBA00022679"/>
    </source>
</evidence>
<evidence type="ECO:0000313" key="11">
    <source>
        <dbReference type="EMBL" id="KAK9497904.1"/>
    </source>
</evidence>
<dbReference type="InterPro" id="IPR037113">
    <property type="entry name" value="Hat1_N_sf"/>
</dbReference>
<dbReference type="InterPro" id="IPR016181">
    <property type="entry name" value="Acyl_CoA_acyltransferase"/>
</dbReference>
<name>A0AAW1CNS3_9HEMI</name>
<dbReference type="EMBL" id="JAPXFL010000013">
    <property type="protein sequence ID" value="KAK9497904.1"/>
    <property type="molecule type" value="Genomic_DNA"/>
</dbReference>
<comment type="catalytic activity">
    <reaction evidence="8">
        <text>L-lysyl-[protein] + acetyl-CoA = N(6)-acetyl-L-lysyl-[protein] + CoA + H(+)</text>
        <dbReference type="Rhea" id="RHEA:45948"/>
        <dbReference type="Rhea" id="RHEA-COMP:9752"/>
        <dbReference type="Rhea" id="RHEA-COMP:10731"/>
        <dbReference type="ChEBI" id="CHEBI:15378"/>
        <dbReference type="ChEBI" id="CHEBI:29969"/>
        <dbReference type="ChEBI" id="CHEBI:57287"/>
        <dbReference type="ChEBI" id="CHEBI:57288"/>
        <dbReference type="ChEBI" id="CHEBI:61930"/>
        <dbReference type="EC" id="2.3.1.48"/>
    </reaction>
</comment>
<evidence type="ECO:0000313" key="12">
    <source>
        <dbReference type="Proteomes" id="UP001461498"/>
    </source>
</evidence>
<evidence type="ECO:0000256" key="2">
    <source>
        <dbReference type="ARBA" id="ARBA00010543"/>
    </source>
</evidence>
<organism evidence="11 12">
    <name type="scientific">Rhynocoris fuscipes</name>
    <dbReference type="NCBI Taxonomy" id="488301"/>
    <lineage>
        <taxon>Eukaryota</taxon>
        <taxon>Metazoa</taxon>
        <taxon>Ecdysozoa</taxon>
        <taxon>Arthropoda</taxon>
        <taxon>Hexapoda</taxon>
        <taxon>Insecta</taxon>
        <taxon>Pterygota</taxon>
        <taxon>Neoptera</taxon>
        <taxon>Paraneoptera</taxon>
        <taxon>Hemiptera</taxon>
        <taxon>Heteroptera</taxon>
        <taxon>Panheteroptera</taxon>
        <taxon>Cimicomorpha</taxon>
        <taxon>Reduviidae</taxon>
        <taxon>Harpactorinae</taxon>
        <taxon>Harpactorini</taxon>
        <taxon>Rhynocoris</taxon>
    </lineage>
</organism>
<protein>
    <recommendedName>
        <fullName evidence="4">Histone acetyltransferase type B catalytic subunit</fullName>
        <ecNumber evidence="3">2.3.1.48</ecNumber>
    </recommendedName>
</protein>
<dbReference type="Pfam" id="PF21183">
    <property type="entry name" value="HAT1_C"/>
    <property type="match status" value="1"/>
</dbReference>
<dbReference type="EC" id="2.3.1.48" evidence="3"/>
<dbReference type="Gene3D" id="3.90.360.10">
    <property type="entry name" value="Histone acetyl transferase 1 (HAT1), N-terminal domain"/>
    <property type="match status" value="1"/>
</dbReference>
<comment type="caution">
    <text evidence="11">The sequence shown here is derived from an EMBL/GenBank/DDBJ whole genome shotgun (WGS) entry which is preliminary data.</text>
</comment>
<keyword evidence="5" id="KW-0808">Transferase</keyword>
<feature type="domain" description="Histone acetyl transferase HAT1 N-terminal" evidence="9">
    <location>
        <begin position="13"/>
        <end position="171"/>
    </location>
</feature>
<dbReference type="SUPFAM" id="SSF55729">
    <property type="entry name" value="Acyl-CoA N-acyltransferases (Nat)"/>
    <property type="match status" value="1"/>
</dbReference>
<dbReference type="InterPro" id="IPR017380">
    <property type="entry name" value="Hist_AcTrfase_B-typ_cat-su"/>
</dbReference>
<dbReference type="GO" id="GO:0031509">
    <property type="term" value="P:subtelomeric heterochromatin formation"/>
    <property type="evidence" value="ECO:0007669"/>
    <property type="project" value="InterPro"/>
</dbReference>
<accession>A0AAW1CNS3</accession>
<keyword evidence="12" id="KW-1185">Reference proteome</keyword>